<reference evidence="7 8" key="1">
    <citation type="submission" date="2016-10" db="EMBL/GenBank/DDBJ databases">
        <authorList>
            <person name="de Groot N.N."/>
        </authorList>
    </citation>
    <scope>NUCLEOTIDE SEQUENCE [LARGE SCALE GENOMIC DNA]</scope>
    <source>
        <strain evidence="7 8">DSM 17890</strain>
    </source>
</reference>
<accession>A0A1H2R3M7</accession>
<dbReference type="OrthoDB" id="9771038at2"/>
<dbReference type="Gene3D" id="1.20.140.10">
    <property type="entry name" value="Butyryl-CoA Dehydrogenase, subunit A, domain 3"/>
    <property type="match status" value="1"/>
</dbReference>
<protein>
    <submittedName>
        <fullName evidence="7">Acyl-CoA dehydrogenase</fullName>
    </submittedName>
</protein>
<keyword evidence="5" id="KW-0560">Oxidoreductase</keyword>
<evidence type="ECO:0000256" key="2">
    <source>
        <dbReference type="ARBA" id="ARBA00009347"/>
    </source>
</evidence>
<evidence type="ECO:0000256" key="4">
    <source>
        <dbReference type="ARBA" id="ARBA00022827"/>
    </source>
</evidence>
<dbReference type="GO" id="GO:0050660">
    <property type="term" value="F:flavin adenine dinucleotide binding"/>
    <property type="evidence" value="ECO:0007669"/>
    <property type="project" value="InterPro"/>
</dbReference>
<keyword evidence="8" id="KW-1185">Reference proteome</keyword>
<dbReference type="InterPro" id="IPR036250">
    <property type="entry name" value="AcylCo_DH-like_C"/>
</dbReference>
<dbReference type="Gene3D" id="2.40.110.10">
    <property type="entry name" value="Butyryl-CoA Dehydrogenase, subunit A, domain 2"/>
    <property type="match status" value="1"/>
</dbReference>
<dbReference type="STRING" id="356660.SAMN05444336_101224"/>
<keyword evidence="3" id="KW-0285">Flavoprotein</keyword>
<dbReference type="SUPFAM" id="SSF56645">
    <property type="entry name" value="Acyl-CoA dehydrogenase NM domain-like"/>
    <property type="match status" value="1"/>
</dbReference>
<organism evidence="7 8">
    <name type="scientific">Albimonas donghaensis</name>
    <dbReference type="NCBI Taxonomy" id="356660"/>
    <lineage>
        <taxon>Bacteria</taxon>
        <taxon>Pseudomonadati</taxon>
        <taxon>Pseudomonadota</taxon>
        <taxon>Alphaproteobacteria</taxon>
        <taxon>Rhodobacterales</taxon>
        <taxon>Paracoccaceae</taxon>
        <taxon>Albimonas</taxon>
    </lineage>
</organism>
<comment type="similarity">
    <text evidence="2">Belongs to the acyl-CoA dehydrogenase family.</text>
</comment>
<keyword evidence="4" id="KW-0274">FAD</keyword>
<feature type="domain" description="Acyl-CoA dehydrogenase/oxidase C-terminal" evidence="6">
    <location>
        <begin position="225"/>
        <end position="370"/>
    </location>
</feature>
<name>A0A1H2R3M7_9RHOB</name>
<evidence type="ECO:0000256" key="5">
    <source>
        <dbReference type="ARBA" id="ARBA00023002"/>
    </source>
</evidence>
<dbReference type="GO" id="GO:0003995">
    <property type="term" value="F:acyl-CoA dehydrogenase activity"/>
    <property type="evidence" value="ECO:0007669"/>
    <property type="project" value="TreeGrafter"/>
</dbReference>
<dbReference type="InterPro" id="IPR046373">
    <property type="entry name" value="Acyl-CoA_Oxase/DH_mid-dom_sf"/>
</dbReference>
<dbReference type="AlphaFoldDB" id="A0A1H2R3M7"/>
<sequence>MRFAPTEDEVMVEDTLDRLLTEMIDAAPRRDGEPPAPEPGALRARLGQLGLWGGWLPECAGGGGGGARMLLILARGLGRRPVGSGYLGACVLPGALLARAAAGQGAGRAPAADLCARIAAGEATAAAAIFEPRRRWAPDPILVARPDGDGVILTGEKVHVAEPSGAEAFLVSAAEAGGASVFLVPADAPGLTVRTYPAFDGAEMARLSFDAVRLPAAAARLHGPGEGAGAIEEALRIARFAMAAETLGACEAALAQTIDYQRERKQFGRPLASFQALQFRAADLHSEIELLRSVVLGAAETLAGPPTAHARADIAAAAAMAAETGDLVAREAIHLHGAIGMTRELGVGRHLMRINALTRWLGDADHLRETFLRIEEEEAAA</sequence>
<evidence type="ECO:0000313" key="8">
    <source>
        <dbReference type="Proteomes" id="UP000199118"/>
    </source>
</evidence>
<comment type="cofactor">
    <cofactor evidence="1">
        <name>FAD</name>
        <dbReference type="ChEBI" id="CHEBI:57692"/>
    </cofactor>
</comment>
<evidence type="ECO:0000313" key="7">
    <source>
        <dbReference type="EMBL" id="SDW13945.1"/>
    </source>
</evidence>
<evidence type="ECO:0000256" key="1">
    <source>
        <dbReference type="ARBA" id="ARBA00001974"/>
    </source>
</evidence>
<dbReference type="Proteomes" id="UP000199118">
    <property type="component" value="Unassembled WGS sequence"/>
</dbReference>
<dbReference type="Pfam" id="PF00441">
    <property type="entry name" value="Acyl-CoA_dh_1"/>
    <property type="match status" value="1"/>
</dbReference>
<dbReference type="PANTHER" id="PTHR43884">
    <property type="entry name" value="ACYL-COA DEHYDROGENASE"/>
    <property type="match status" value="1"/>
</dbReference>
<dbReference type="RefSeq" id="WP_092679298.1">
    <property type="nucleotide sequence ID" value="NZ_FNMZ01000001.1"/>
</dbReference>
<dbReference type="SUPFAM" id="SSF47203">
    <property type="entry name" value="Acyl-CoA dehydrogenase C-terminal domain-like"/>
    <property type="match status" value="1"/>
</dbReference>
<dbReference type="InterPro" id="IPR009075">
    <property type="entry name" value="AcylCo_DH/oxidase_C"/>
</dbReference>
<dbReference type="InterPro" id="IPR009100">
    <property type="entry name" value="AcylCoA_DH/oxidase_NM_dom_sf"/>
</dbReference>
<proteinExistence type="inferred from homology"/>
<dbReference type="InterPro" id="IPR037069">
    <property type="entry name" value="AcylCoA_DH/ox_N_sf"/>
</dbReference>
<dbReference type="CDD" id="cd00567">
    <property type="entry name" value="ACAD"/>
    <property type="match status" value="1"/>
</dbReference>
<dbReference type="EMBL" id="FNMZ01000001">
    <property type="protein sequence ID" value="SDW13945.1"/>
    <property type="molecule type" value="Genomic_DNA"/>
</dbReference>
<dbReference type="PANTHER" id="PTHR43884:SF20">
    <property type="entry name" value="ACYL-COA DEHYDROGENASE FADE28"/>
    <property type="match status" value="1"/>
</dbReference>
<evidence type="ECO:0000256" key="3">
    <source>
        <dbReference type="ARBA" id="ARBA00022630"/>
    </source>
</evidence>
<dbReference type="Gene3D" id="1.10.540.10">
    <property type="entry name" value="Acyl-CoA dehydrogenase/oxidase, N-terminal domain"/>
    <property type="match status" value="1"/>
</dbReference>
<evidence type="ECO:0000259" key="6">
    <source>
        <dbReference type="Pfam" id="PF00441"/>
    </source>
</evidence>
<gene>
    <name evidence="7" type="ORF">SAMN05444336_101224</name>
</gene>